<organism evidence="1">
    <name type="scientific">Notodromas monacha</name>
    <dbReference type="NCBI Taxonomy" id="399045"/>
    <lineage>
        <taxon>Eukaryota</taxon>
        <taxon>Metazoa</taxon>
        <taxon>Ecdysozoa</taxon>
        <taxon>Arthropoda</taxon>
        <taxon>Crustacea</taxon>
        <taxon>Oligostraca</taxon>
        <taxon>Ostracoda</taxon>
        <taxon>Podocopa</taxon>
        <taxon>Podocopida</taxon>
        <taxon>Cypridocopina</taxon>
        <taxon>Cypridoidea</taxon>
        <taxon>Cyprididae</taxon>
        <taxon>Notodromas</taxon>
    </lineage>
</organism>
<keyword evidence="2" id="KW-1185">Reference proteome</keyword>
<name>A0A7R9GJP7_9CRUS</name>
<proteinExistence type="predicted"/>
<sequence length="115" mass="12990">APYLPSSKEKRLDDQKELLGGFLSSTGVYMLVDKNISWPFTLYFVAYIRRSCLFFSIMVHFGDSGQLLTSSPEALLCCKYWLALLFVYQVQSLLVAQVQTVLAFANANVSFQIAF</sequence>
<reference evidence="1" key="1">
    <citation type="submission" date="2020-11" db="EMBL/GenBank/DDBJ databases">
        <authorList>
            <person name="Tran Van P."/>
        </authorList>
    </citation>
    <scope>NUCLEOTIDE SEQUENCE</scope>
</reference>
<protein>
    <submittedName>
        <fullName evidence="1">Uncharacterized protein</fullName>
    </submittedName>
</protein>
<dbReference type="EMBL" id="CAJPEX010011452">
    <property type="protein sequence ID" value="CAG0925214.1"/>
    <property type="molecule type" value="Genomic_DNA"/>
</dbReference>
<feature type="non-terminal residue" evidence="1">
    <location>
        <position position="115"/>
    </location>
</feature>
<dbReference type="AlphaFoldDB" id="A0A7R9GJP7"/>
<accession>A0A7R9GJP7</accession>
<evidence type="ECO:0000313" key="2">
    <source>
        <dbReference type="Proteomes" id="UP000678499"/>
    </source>
</evidence>
<dbReference type="Proteomes" id="UP000678499">
    <property type="component" value="Unassembled WGS sequence"/>
</dbReference>
<gene>
    <name evidence="1" type="ORF">NMOB1V02_LOCUS12664</name>
</gene>
<feature type="non-terminal residue" evidence="1">
    <location>
        <position position="1"/>
    </location>
</feature>
<evidence type="ECO:0000313" key="1">
    <source>
        <dbReference type="EMBL" id="CAD7285062.1"/>
    </source>
</evidence>
<dbReference type="EMBL" id="OA893489">
    <property type="protein sequence ID" value="CAD7285062.1"/>
    <property type="molecule type" value="Genomic_DNA"/>
</dbReference>